<keyword evidence="3" id="KW-1185">Reference proteome</keyword>
<name>A0A0A0LLA0_CUCSA</name>
<reference evidence="2 3" key="2">
    <citation type="journal article" date="2009" name="PLoS ONE">
        <title>An integrated genetic and cytogenetic map of the cucumber genome.</title>
        <authorList>
            <person name="Ren Y."/>
            <person name="Zhang Z."/>
            <person name="Liu J."/>
            <person name="Staub J.E."/>
            <person name="Han Y."/>
            <person name="Cheng Z."/>
            <person name="Li X."/>
            <person name="Lu J."/>
            <person name="Miao H."/>
            <person name="Kang H."/>
            <person name="Xie B."/>
            <person name="Gu X."/>
            <person name="Wang X."/>
            <person name="Du Y."/>
            <person name="Jin W."/>
            <person name="Huang S."/>
        </authorList>
    </citation>
    <scope>NUCLEOTIDE SEQUENCE [LARGE SCALE GENOMIC DNA]</scope>
    <source>
        <strain evidence="3">cv. 9930</strain>
    </source>
</reference>
<evidence type="ECO:0000313" key="3">
    <source>
        <dbReference type="Proteomes" id="UP000029981"/>
    </source>
</evidence>
<dbReference type="Gramene" id="KGN61839">
    <property type="protein sequence ID" value="KGN61839"/>
    <property type="gene ID" value="Csa_2G250420"/>
</dbReference>
<proteinExistence type="predicted"/>
<dbReference type="GO" id="GO:0006886">
    <property type="term" value="P:intracellular protein transport"/>
    <property type="evidence" value="ECO:0007669"/>
    <property type="project" value="InterPro"/>
</dbReference>
<evidence type="ECO:0000259" key="1">
    <source>
        <dbReference type="Pfam" id="PF06957"/>
    </source>
</evidence>
<dbReference type="GO" id="GO:0030126">
    <property type="term" value="C:COPI vesicle coat"/>
    <property type="evidence" value="ECO:0007669"/>
    <property type="project" value="InterPro"/>
</dbReference>
<dbReference type="Pfam" id="PF06957">
    <property type="entry name" value="COPI_C"/>
    <property type="match status" value="1"/>
</dbReference>
<accession>A0A0A0LLA0</accession>
<dbReference type="GO" id="GO:0005198">
    <property type="term" value="F:structural molecule activity"/>
    <property type="evidence" value="ECO:0007669"/>
    <property type="project" value="InterPro"/>
</dbReference>
<gene>
    <name evidence="2" type="ORF">Csa_2G250420</name>
</gene>
<organism evidence="2 3">
    <name type="scientific">Cucumis sativus</name>
    <name type="common">Cucumber</name>
    <dbReference type="NCBI Taxonomy" id="3659"/>
    <lineage>
        <taxon>Eukaryota</taxon>
        <taxon>Viridiplantae</taxon>
        <taxon>Streptophyta</taxon>
        <taxon>Embryophyta</taxon>
        <taxon>Tracheophyta</taxon>
        <taxon>Spermatophyta</taxon>
        <taxon>Magnoliopsida</taxon>
        <taxon>eudicotyledons</taxon>
        <taxon>Gunneridae</taxon>
        <taxon>Pentapetalae</taxon>
        <taxon>rosids</taxon>
        <taxon>fabids</taxon>
        <taxon>Cucurbitales</taxon>
        <taxon>Cucurbitaceae</taxon>
        <taxon>Benincaseae</taxon>
        <taxon>Cucumis</taxon>
    </lineage>
</organism>
<protein>
    <recommendedName>
        <fullName evidence="1">Coatomer alpha subunit C-terminal domain-containing protein</fullName>
    </recommendedName>
</protein>
<dbReference type="Proteomes" id="UP000029981">
    <property type="component" value="Chromosome 2"/>
</dbReference>
<evidence type="ECO:0000313" key="2">
    <source>
        <dbReference type="EMBL" id="KGN61839.1"/>
    </source>
</evidence>
<reference evidence="2 3" key="4">
    <citation type="journal article" date="2011" name="BMC Genomics">
        <title>RNA-Seq improves annotation of protein-coding genes in the cucumber genome.</title>
        <authorList>
            <person name="Li Z."/>
            <person name="Zhang Z."/>
            <person name="Yan P."/>
            <person name="Huang S."/>
            <person name="Fei Z."/>
            <person name="Lin K."/>
        </authorList>
    </citation>
    <scope>NUCLEOTIDE SEQUENCE [LARGE SCALE GENOMIC DNA]</scope>
    <source>
        <strain evidence="3">cv. 9930</strain>
    </source>
</reference>
<dbReference type="InterPro" id="IPR010714">
    <property type="entry name" value="Coatomer_asu_C"/>
</dbReference>
<reference evidence="2 3" key="3">
    <citation type="journal article" date="2010" name="BMC Genomics">
        <title>Transcriptome sequencing and comparative analysis of cucumber flowers with different sex types.</title>
        <authorList>
            <person name="Guo S."/>
            <person name="Zheng Y."/>
            <person name="Joung J.G."/>
            <person name="Liu S."/>
            <person name="Zhang Z."/>
            <person name="Crasta O.R."/>
            <person name="Sobral B.W."/>
            <person name="Xu Y."/>
            <person name="Huang S."/>
            <person name="Fei Z."/>
        </authorList>
    </citation>
    <scope>NUCLEOTIDE SEQUENCE [LARGE SCALE GENOMIC DNA]</scope>
    <source>
        <strain evidence="3">cv. 9930</strain>
    </source>
</reference>
<sequence>MTDASQLNYDFRNPFVTCGATYVPIYRGQKDVSCPYCSSRIDDQTLGIISSLNDLTYHVENRSFVEYSRLLVEAIHVRYDEIKYRRVLYELIVYRDDMTSFKLMLAGSFLQSSLSRSVRRSRFNRTVSFVLKRSVCYEDSGSSLVAHIVDAKAWLSNMRFEV</sequence>
<feature type="domain" description="Coatomer alpha subunit C-terminal" evidence="1">
    <location>
        <begin position="1"/>
        <end position="55"/>
    </location>
</feature>
<dbReference type="STRING" id="3659.A0A0A0LLA0"/>
<dbReference type="EMBL" id="CM002923">
    <property type="protein sequence ID" value="KGN61839.1"/>
    <property type="molecule type" value="Genomic_DNA"/>
</dbReference>
<dbReference type="AlphaFoldDB" id="A0A0A0LLA0"/>
<reference evidence="2 3" key="1">
    <citation type="journal article" date="2009" name="Nat. Genet.">
        <title>The genome of the cucumber, Cucumis sativus L.</title>
        <authorList>
            <person name="Huang S."/>
            <person name="Li R."/>
            <person name="Zhang Z."/>
            <person name="Li L."/>
            <person name="Gu X."/>
            <person name="Fan W."/>
            <person name="Lucas W.J."/>
            <person name="Wang X."/>
            <person name="Xie B."/>
            <person name="Ni P."/>
            <person name="Ren Y."/>
            <person name="Zhu H."/>
            <person name="Li J."/>
            <person name="Lin K."/>
            <person name="Jin W."/>
            <person name="Fei Z."/>
            <person name="Li G."/>
            <person name="Staub J."/>
            <person name="Kilian A."/>
            <person name="van der Vossen E.A."/>
            <person name="Wu Y."/>
            <person name="Guo J."/>
            <person name="He J."/>
            <person name="Jia Z."/>
            <person name="Ren Y."/>
            <person name="Tian G."/>
            <person name="Lu Y."/>
            <person name="Ruan J."/>
            <person name="Qian W."/>
            <person name="Wang M."/>
            <person name="Huang Q."/>
            <person name="Li B."/>
            <person name="Xuan Z."/>
            <person name="Cao J."/>
            <person name="Asan"/>
            <person name="Wu Z."/>
            <person name="Zhang J."/>
            <person name="Cai Q."/>
            <person name="Bai Y."/>
            <person name="Zhao B."/>
            <person name="Han Y."/>
            <person name="Li Y."/>
            <person name="Li X."/>
            <person name="Wang S."/>
            <person name="Shi Q."/>
            <person name="Liu S."/>
            <person name="Cho W.K."/>
            <person name="Kim J.Y."/>
            <person name="Xu Y."/>
            <person name="Heller-Uszynska K."/>
            <person name="Miao H."/>
            <person name="Cheng Z."/>
            <person name="Zhang S."/>
            <person name="Wu J."/>
            <person name="Yang Y."/>
            <person name="Kang H."/>
            <person name="Li M."/>
            <person name="Liang H."/>
            <person name="Ren X."/>
            <person name="Shi Z."/>
            <person name="Wen M."/>
            <person name="Jian M."/>
            <person name="Yang H."/>
            <person name="Zhang G."/>
            <person name="Yang Z."/>
            <person name="Chen R."/>
            <person name="Liu S."/>
            <person name="Li J."/>
            <person name="Ma L."/>
            <person name="Liu H."/>
            <person name="Zhou Y."/>
            <person name="Zhao J."/>
            <person name="Fang X."/>
            <person name="Li G."/>
            <person name="Fang L."/>
            <person name="Li Y."/>
            <person name="Liu D."/>
            <person name="Zheng H."/>
            <person name="Zhang Y."/>
            <person name="Qin N."/>
            <person name="Li Z."/>
            <person name="Yang G."/>
            <person name="Yang S."/>
            <person name="Bolund L."/>
            <person name="Kristiansen K."/>
            <person name="Zheng H."/>
            <person name="Li S."/>
            <person name="Zhang X."/>
            <person name="Yang H."/>
            <person name="Wang J."/>
            <person name="Sun R."/>
            <person name="Zhang B."/>
            <person name="Jiang S."/>
            <person name="Wang J."/>
            <person name="Du Y."/>
            <person name="Li S."/>
        </authorList>
    </citation>
    <scope>NUCLEOTIDE SEQUENCE [LARGE SCALE GENOMIC DNA]</scope>
    <source>
        <strain evidence="3">cv. 9930</strain>
    </source>
</reference>
<dbReference type="GO" id="GO:0016192">
    <property type="term" value="P:vesicle-mediated transport"/>
    <property type="evidence" value="ECO:0007669"/>
    <property type="project" value="InterPro"/>
</dbReference>